<evidence type="ECO:0000313" key="10">
    <source>
        <dbReference type="EMBL" id="KAJ7394466.1"/>
    </source>
</evidence>
<comment type="subcellular location">
    <subcellularLocation>
        <location evidence="1">Membrane</location>
        <topology evidence="1">Multi-pass membrane protein</topology>
    </subcellularLocation>
</comment>
<feature type="transmembrane region" description="Helical" evidence="7">
    <location>
        <begin position="829"/>
        <end position="850"/>
    </location>
</feature>
<feature type="compositionally biased region" description="Pro residues" evidence="6">
    <location>
        <begin position="86"/>
        <end position="151"/>
    </location>
</feature>
<dbReference type="InterPro" id="IPR036024">
    <property type="entry name" value="Somatomedin_B-like_dom_sf"/>
</dbReference>
<dbReference type="Pfam" id="PF00002">
    <property type="entry name" value="7tm_2"/>
    <property type="match status" value="1"/>
</dbReference>
<evidence type="ECO:0008006" key="12">
    <source>
        <dbReference type="Google" id="ProtNLM"/>
    </source>
</evidence>
<dbReference type="PROSITE" id="PS50261">
    <property type="entry name" value="G_PROTEIN_RECEP_F2_4"/>
    <property type="match status" value="1"/>
</dbReference>
<dbReference type="Gene3D" id="1.20.1070.10">
    <property type="entry name" value="Rhodopsin 7-helix transmembrane proteins"/>
    <property type="match status" value="1"/>
</dbReference>
<keyword evidence="3 7" id="KW-1133">Transmembrane helix</keyword>
<dbReference type="GO" id="GO:0004930">
    <property type="term" value="F:G protein-coupled receptor activity"/>
    <property type="evidence" value="ECO:0007669"/>
    <property type="project" value="InterPro"/>
</dbReference>
<feature type="transmembrane region" description="Helical" evidence="7">
    <location>
        <begin position="632"/>
        <end position="654"/>
    </location>
</feature>
<feature type="domain" description="G-protein coupled receptors family 2 profile 2" evidence="8">
    <location>
        <begin position="630"/>
        <end position="881"/>
    </location>
</feature>
<evidence type="ECO:0000256" key="4">
    <source>
        <dbReference type="ARBA" id="ARBA00023136"/>
    </source>
</evidence>
<dbReference type="SMART" id="SM00201">
    <property type="entry name" value="SO"/>
    <property type="match status" value="1"/>
</dbReference>
<comment type="caution">
    <text evidence="10">The sequence shown here is derived from an EMBL/GenBank/DDBJ whole genome shotgun (WGS) entry which is preliminary data.</text>
</comment>
<dbReference type="PRINTS" id="PR01217">
    <property type="entry name" value="PRICHEXTENSN"/>
</dbReference>
<evidence type="ECO:0000256" key="5">
    <source>
        <dbReference type="ARBA" id="ARBA00023157"/>
    </source>
</evidence>
<dbReference type="OrthoDB" id="5966762at2759"/>
<evidence type="ECO:0000256" key="6">
    <source>
        <dbReference type="SAM" id="MobiDB-lite"/>
    </source>
</evidence>
<dbReference type="EMBL" id="MU825396">
    <property type="protein sequence ID" value="KAJ7394466.1"/>
    <property type="molecule type" value="Genomic_DNA"/>
</dbReference>
<dbReference type="PROSITE" id="PS50958">
    <property type="entry name" value="SMB_2"/>
    <property type="match status" value="1"/>
</dbReference>
<keyword evidence="11" id="KW-1185">Reference proteome</keyword>
<feature type="transmembrane region" description="Helical" evidence="7">
    <location>
        <begin position="666"/>
        <end position="684"/>
    </location>
</feature>
<dbReference type="AlphaFoldDB" id="A0A9X0DCC5"/>
<dbReference type="InterPro" id="IPR017981">
    <property type="entry name" value="GPCR_2-like_7TM"/>
</dbReference>
<feature type="transmembrane region" description="Helical" evidence="7">
    <location>
        <begin position="783"/>
        <end position="808"/>
    </location>
</feature>
<proteinExistence type="predicted"/>
<feature type="region of interest" description="Disordered" evidence="6">
    <location>
        <begin position="531"/>
        <end position="554"/>
    </location>
</feature>
<dbReference type="InterPro" id="IPR001212">
    <property type="entry name" value="Somatomedin_B_dom"/>
</dbReference>
<accession>A0A9X0DCC5</accession>
<keyword evidence="4 7" id="KW-0472">Membrane</keyword>
<dbReference type="InterPro" id="IPR000832">
    <property type="entry name" value="GPCR_2_secretin-like"/>
</dbReference>
<dbReference type="Pfam" id="PF01033">
    <property type="entry name" value="Somatomedin_B"/>
    <property type="match status" value="1"/>
</dbReference>
<dbReference type="GO" id="GO:0007166">
    <property type="term" value="P:cell surface receptor signaling pathway"/>
    <property type="evidence" value="ECO:0007669"/>
    <property type="project" value="InterPro"/>
</dbReference>
<sequence length="925" mass="102482">LGGDCKISCAAENAAISSPPRVILFVIVVCCWRKNEGQFTDTQSPTTMPPTLPLGGLQPPGTSPHSSTDGQPPFPPSSLTSSVGQPPSPLPYPPSHGSPPSPPSHTSPPSLPSPPSHGSPPSPPSHTSPPSLPSPPSHGSPPSHTSPPSPPSGSGVVSTGKPLTTTATTTFTTVPSPTGPAPDSFLLNTLRRTCSPDVIPTDDSIGPQWDDHIRLLMQRSFRTYDDFLTYSCNNRCGLEQRNASVILSDSDLPRCYCDKLCDEFGDCCFDFDSLCRKRVNPQTSALSSNETCFALKNGRITAKYIGYAVWSTCPQNWTERSVRQKCQNDFLRNLPVFDKDSHVTYRNIFCARCNGAVNTSYWKIKFDCKTWFNVTALNFGDRMTLLLQNCSVDKTPERHQLNFLKRCIPRFQDCRNISQEKNEPYCQRECLRYAFPVCDGLVEKLRFRNPQCALCNGFKPNDLESKCEAGSGGGISPPLTILFDFSSTSKYSVVVEDRKENVVKRTKQELSCALHEVYDPYEGSCKKIDSTESQTAGHGKSKNNETEEKQGNRAGLDPNCTTFIAFNKTDYFQLSNGSVYLKLHNKIYSNTTYTIRDNILFLCVNFSRNFTATETEPGIQHKITKTPASLQLLTSIGCIVSMVALVLLLITYILFAELRNLPGKIIINLTFSLLLYQFVFFSAVKTDDQETCLAVAVLLHYFVLSSFTWMNVMAYDVHRIFTTSGVAANRRGSYKKRLMLYCLYAWGAPAIVVLICVIVDHVKQGSIGYGQGKEECFISQPQAILYSFVLPVALLMIFNLFALGHTVIHIVKTRKRTQQVTNQQHSTSVTLICVKMASVMGVTWILGIAANFKALSFLWHPYVILNSLQGFFIFLSFAVSGRALELYRSKLTTGVLKNLTTKAGRNCSVQSTYNTECPDTQDTRL</sequence>
<evidence type="ECO:0000313" key="11">
    <source>
        <dbReference type="Proteomes" id="UP001163046"/>
    </source>
</evidence>
<keyword evidence="5" id="KW-1015">Disulfide bond</keyword>
<feature type="compositionally biased region" description="Basic and acidic residues" evidence="6">
    <location>
        <begin position="542"/>
        <end position="551"/>
    </location>
</feature>
<dbReference type="PROSITE" id="PS00524">
    <property type="entry name" value="SMB_1"/>
    <property type="match status" value="1"/>
</dbReference>
<feature type="compositionally biased region" description="Low complexity" evidence="6">
    <location>
        <begin position="53"/>
        <end position="64"/>
    </location>
</feature>
<evidence type="ECO:0000259" key="9">
    <source>
        <dbReference type="PROSITE" id="PS50958"/>
    </source>
</evidence>
<gene>
    <name evidence="10" type="ORF">OS493_000277</name>
</gene>
<evidence type="ECO:0000256" key="1">
    <source>
        <dbReference type="ARBA" id="ARBA00004141"/>
    </source>
</evidence>
<feature type="transmembrane region" description="Helical" evidence="7">
    <location>
        <begin position="862"/>
        <end position="880"/>
    </location>
</feature>
<dbReference type="PANTHER" id="PTHR45902">
    <property type="entry name" value="LATROPHILIN RECEPTOR-LIKE PROTEIN A"/>
    <property type="match status" value="1"/>
</dbReference>
<dbReference type="SUPFAM" id="SSF90188">
    <property type="entry name" value="Somatomedin B domain"/>
    <property type="match status" value="1"/>
</dbReference>
<dbReference type="CDD" id="cd15039">
    <property type="entry name" value="7tmB3_Methuselah-like"/>
    <property type="match status" value="1"/>
</dbReference>
<dbReference type="Proteomes" id="UP001163046">
    <property type="component" value="Unassembled WGS sequence"/>
</dbReference>
<feature type="compositionally biased region" description="Low complexity" evidence="6">
    <location>
        <begin position="152"/>
        <end position="176"/>
    </location>
</feature>
<dbReference type="PANTHER" id="PTHR45902:SF4">
    <property type="entry name" value="G-PROTEIN COUPLED RECEPTORS FAMILY 2 PROFILE 2 DOMAIN-CONTAINING PROTEIN"/>
    <property type="match status" value="1"/>
</dbReference>
<feature type="transmembrane region" description="Helical" evidence="7">
    <location>
        <begin position="738"/>
        <end position="763"/>
    </location>
</feature>
<feature type="domain" description="SMB" evidence="9">
    <location>
        <begin position="228"/>
        <end position="280"/>
    </location>
</feature>
<dbReference type="GO" id="GO:0016020">
    <property type="term" value="C:membrane"/>
    <property type="evidence" value="ECO:0007669"/>
    <property type="project" value="UniProtKB-SubCell"/>
</dbReference>
<feature type="transmembrane region" description="Helical" evidence="7">
    <location>
        <begin position="696"/>
        <end position="717"/>
    </location>
</feature>
<evidence type="ECO:0000256" key="2">
    <source>
        <dbReference type="ARBA" id="ARBA00022692"/>
    </source>
</evidence>
<keyword evidence="2 7" id="KW-0812">Transmembrane</keyword>
<dbReference type="Gene3D" id="4.10.410.20">
    <property type="match status" value="1"/>
</dbReference>
<dbReference type="InterPro" id="IPR053231">
    <property type="entry name" value="GPCR_LN-TM7"/>
</dbReference>
<feature type="region of interest" description="Disordered" evidence="6">
    <location>
        <begin position="38"/>
        <end position="183"/>
    </location>
</feature>
<feature type="non-terminal residue" evidence="10">
    <location>
        <position position="925"/>
    </location>
</feature>
<reference evidence="10" key="1">
    <citation type="submission" date="2023-01" db="EMBL/GenBank/DDBJ databases">
        <title>Genome assembly of the deep-sea coral Lophelia pertusa.</title>
        <authorList>
            <person name="Herrera S."/>
            <person name="Cordes E."/>
        </authorList>
    </citation>
    <scope>NUCLEOTIDE SEQUENCE</scope>
    <source>
        <strain evidence="10">USNM1676648</strain>
        <tissue evidence="10">Polyp</tissue>
    </source>
</reference>
<name>A0A9X0DCC5_9CNID</name>
<dbReference type="SUPFAM" id="SSF81321">
    <property type="entry name" value="Family A G protein-coupled receptor-like"/>
    <property type="match status" value="1"/>
</dbReference>
<organism evidence="10 11">
    <name type="scientific">Desmophyllum pertusum</name>
    <dbReference type="NCBI Taxonomy" id="174260"/>
    <lineage>
        <taxon>Eukaryota</taxon>
        <taxon>Metazoa</taxon>
        <taxon>Cnidaria</taxon>
        <taxon>Anthozoa</taxon>
        <taxon>Hexacorallia</taxon>
        <taxon>Scleractinia</taxon>
        <taxon>Caryophylliina</taxon>
        <taxon>Caryophylliidae</taxon>
        <taxon>Desmophyllum</taxon>
    </lineage>
</organism>
<protein>
    <recommendedName>
        <fullName evidence="12">G-protein coupled receptors family 2 profile 2 domain-containing protein</fullName>
    </recommendedName>
</protein>
<evidence type="ECO:0000256" key="7">
    <source>
        <dbReference type="SAM" id="Phobius"/>
    </source>
</evidence>
<evidence type="ECO:0000256" key="3">
    <source>
        <dbReference type="ARBA" id="ARBA00022989"/>
    </source>
</evidence>
<evidence type="ECO:0000259" key="8">
    <source>
        <dbReference type="PROSITE" id="PS50261"/>
    </source>
</evidence>